<dbReference type="GO" id="GO:0051287">
    <property type="term" value="F:NAD binding"/>
    <property type="evidence" value="ECO:0007669"/>
    <property type="project" value="InterPro"/>
</dbReference>
<name>A0A1R0KUI8_9PSEU</name>
<dbReference type="GO" id="GO:0016616">
    <property type="term" value="F:oxidoreductase activity, acting on the CH-OH group of donors, NAD or NADP as acceptor"/>
    <property type="evidence" value="ECO:0007669"/>
    <property type="project" value="UniProtKB-ARBA"/>
</dbReference>
<dbReference type="InterPro" id="IPR036291">
    <property type="entry name" value="NAD(P)-bd_dom_sf"/>
</dbReference>
<dbReference type="PANTHER" id="PTHR43333">
    <property type="entry name" value="2-HACID_DH_C DOMAIN-CONTAINING PROTEIN"/>
    <property type="match status" value="1"/>
</dbReference>
<accession>A0A1R0KUI8</accession>
<dbReference type="Pfam" id="PF02826">
    <property type="entry name" value="2-Hacid_dh_C"/>
    <property type="match status" value="1"/>
</dbReference>
<keyword evidence="1" id="KW-0560">Oxidoreductase</keyword>
<proteinExistence type="predicted"/>
<dbReference type="InterPro" id="IPR029753">
    <property type="entry name" value="D-isomer_DH_CS"/>
</dbReference>
<sequence length="318" mass="34242">MNRRDKEEPVKILISDETDDRVGVDLLDRLDGADVVTYDPTATELDQSQRAAEIMIPPYRGSHRPLELLSQLPHLRMVQLLSAGSDEWAPYVPGHVMLASGRGGHAHAVSEWILSAILCQYRGWPSLLNYQHDGVWAHRKVEADTVAGKKTLIVGAGHIGLAAAKRLQLMDAEVTLVGRIAREGVHTAADLPALVPDHDIVVIAAPLTTSTRGLFGKNMLATMPDGSLLVNAGRGEIIDTDALLLELNAGRLRAALDVTDPEPLPAGHPLYTAPGVIISPHMSRTVPGTNERCYQVAAEQVATFLAGCTPSNAVLDRQ</sequence>
<dbReference type="Gene3D" id="3.40.50.720">
    <property type="entry name" value="NAD(P)-binding Rossmann-like Domain"/>
    <property type="match status" value="2"/>
</dbReference>
<evidence type="ECO:0000259" key="3">
    <source>
        <dbReference type="Pfam" id="PF02826"/>
    </source>
</evidence>
<evidence type="ECO:0000256" key="2">
    <source>
        <dbReference type="ARBA" id="ARBA00023027"/>
    </source>
</evidence>
<reference evidence="4 5" key="1">
    <citation type="submission" date="2016-01" db="EMBL/GenBank/DDBJ databases">
        <title>Amycolatopsis coloradensis genome sequencing and assembly.</title>
        <authorList>
            <person name="Mayilraj S."/>
        </authorList>
    </citation>
    <scope>NUCLEOTIDE SEQUENCE [LARGE SCALE GENOMIC DNA]</scope>
    <source>
        <strain evidence="4 5">DSM 44225</strain>
    </source>
</reference>
<dbReference type="InterPro" id="IPR006140">
    <property type="entry name" value="D-isomer_DH_NAD-bd"/>
</dbReference>
<gene>
    <name evidence="4" type="ORF">BS329_15590</name>
</gene>
<dbReference type="SUPFAM" id="SSF51735">
    <property type="entry name" value="NAD(P)-binding Rossmann-fold domains"/>
    <property type="match status" value="1"/>
</dbReference>
<dbReference type="Proteomes" id="UP000187486">
    <property type="component" value="Unassembled WGS sequence"/>
</dbReference>
<feature type="domain" description="D-isomer specific 2-hydroxyacid dehydrogenase NAD-binding" evidence="3">
    <location>
        <begin position="115"/>
        <end position="283"/>
    </location>
</feature>
<keyword evidence="5" id="KW-1185">Reference proteome</keyword>
<evidence type="ECO:0000313" key="4">
    <source>
        <dbReference type="EMBL" id="OLZ51686.1"/>
    </source>
</evidence>
<dbReference type="STRING" id="76021.BS329_15590"/>
<dbReference type="PANTHER" id="PTHR43333:SF1">
    <property type="entry name" value="D-ISOMER SPECIFIC 2-HYDROXYACID DEHYDROGENASE NAD-BINDING DOMAIN-CONTAINING PROTEIN"/>
    <property type="match status" value="1"/>
</dbReference>
<evidence type="ECO:0000313" key="5">
    <source>
        <dbReference type="Proteomes" id="UP000187486"/>
    </source>
</evidence>
<organism evidence="4 5">
    <name type="scientific">Amycolatopsis coloradensis</name>
    <dbReference type="NCBI Taxonomy" id="76021"/>
    <lineage>
        <taxon>Bacteria</taxon>
        <taxon>Bacillati</taxon>
        <taxon>Actinomycetota</taxon>
        <taxon>Actinomycetes</taxon>
        <taxon>Pseudonocardiales</taxon>
        <taxon>Pseudonocardiaceae</taxon>
        <taxon>Amycolatopsis</taxon>
    </lineage>
</organism>
<dbReference type="PROSITE" id="PS00671">
    <property type="entry name" value="D_2_HYDROXYACID_DH_3"/>
    <property type="match status" value="1"/>
</dbReference>
<dbReference type="AlphaFoldDB" id="A0A1R0KUI8"/>
<evidence type="ECO:0000256" key="1">
    <source>
        <dbReference type="ARBA" id="ARBA00023002"/>
    </source>
</evidence>
<keyword evidence="2" id="KW-0520">NAD</keyword>
<protein>
    <recommendedName>
        <fullName evidence="3">D-isomer specific 2-hydroxyacid dehydrogenase NAD-binding domain-containing protein</fullName>
    </recommendedName>
</protein>
<comment type="caution">
    <text evidence="4">The sequence shown here is derived from an EMBL/GenBank/DDBJ whole genome shotgun (WGS) entry which is preliminary data.</text>
</comment>
<dbReference type="EMBL" id="MQUQ01000007">
    <property type="protein sequence ID" value="OLZ51686.1"/>
    <property type="molecule type" value="Genomic_DNA"/>
</dbReference>